<evidence type="ECO:0000256" key="7">
    <source>
        <dbReference type="SAM" id="Phobius"/>
    </source>
</evidence>
<feature type="domain" description="Mce/MlaD" evidence="8">
    <location>
        <begin position="305"/>
        <end position="362"/>
    </location>
</feature>
<name>A0A1H3CDS4_9RHOB</name>
<evidence type="ECO:0000256" key="1">
    <source>
        <dbReference type="ARBA" id="ARBA00004533"/>
    </source>
</evidence>
<proteinExistence type="predicted"/>
<dbReference type="InterPro" id="IPR051800">
    <property type="entry name" value="PqiA-PqiB_transport"/>
</dbReference>
<feature type="domain" description="Mce/MlaD" evidence="8">
    <location>
        <begin position="166"/>
        <end position="225"/>
    </location>
</feature>
<feature type="domain" description="Mce/MlaD" evidence="8">
    <location>
        <begin position="49"/>
        <end position="135"/>
    </location>
</feature>
<dbReference type="Proteomes" id="UP000198539">
    <property type="component" value="Unassembled WGS sequence"/>
</dbReference>
<dbReference type="PANTHER" id="PTHR30462:SF0">
    <property type="entry name" value="INTERMEMBRANE TRANSPORT PROTEIN YEBT"/>
    <property type="match status" value="1"/>
</dbReference>
<dbReference type="PANTHER" id="PTHR30462">
    <property type="entry name" value="INTERMEMBRANE TRANSPORT PROTEIN PQIB-RELATED"/>
    <property type="match status" value="1"/>
</dbReference>
<dbReference type="GO" id="GO:0005886">
    <property type="term" value="C:plasma membrane"/>
    <property type="evidence" value="ECO:0007669"/>
    <property type="project" value="UniProtKB-SubCell"/>
</dbReference>
<dbReference type="AlphaFoldDB" id="A0A1H3CDS4"/>
<reference evidence="9 10" key="1">
    <citation type="submission" date="2016-10" db="EMBL/GenBank/DDBJ databases">
        <authorList>
            <person name="de Groot N.N."/>
        </authorList>
    </citation>
    <scope>NUCLEOTIDE SEQUENCE [LARGE SCALE GENOMIC DNA]</scope>
    <source>
        <strain evidence="9 10">CGMCC 1.8894</strain>
    </source>
</reference>
<keyword evidence="5 7" id="KW-1133">Transmembrane helix</keyword>
<organism evidence="9 10">
    <name type="scientific">Roseicitreum antarcticum</name>
    <dbReference type="NCBI Taxonomy" id="564137"/>
    <lineage>
        <taxon>Bacteria</taxon>
        <taxon>Pseudomonadati</taxon>
        <taxon>Pseudomonadota</taxon>
        <taxon>Alphaproteobacteria</taxon>
        <taxon>Rhodobacterales</taxon>
        <taxon>Paracoccaceae</taxon>
        <taxon>Roseicitreum</taxon>
    </lineage>
</organism>
<evidence type="ECO:0000313" key="10">
    <source>
        <dbReference type="Proteomes" id="UP000198539"/>
    </source>
</evidence>
<evidence type="ECO:0000259" key="8">
    <source>
        <dbReference type="Pfam" id="PF02470"/>
    </source>
</evidence>
<dbReference type="RefSeq" id="WP_092891308.1">
    <property type="nucleotide sequence ID" value="NZ_CP061498.1"/>
</dbReference>
<keyword evidence="3" id="KW-0997">Cell inner membrane</keyword>
<keyword evidence="10" id="KW-1185">Reference proteome</keyword>
<evidence type="ECO:0000256" key="4">
    <source>
        <dbReference type="ARBA" id="ARBA00022692"/>
    </source>
</evidence>
<evidence type="ECO:0000256" key="5">
    <source>
        <dbReference type="ARBA" id="ARBA00022989"/>
    </source>
</evidence>
<accession>A0A1H3CDS4</accession>
<dbReference type="EMBL" id="FNOM01000009">
    <property type="protein sequence ID" value="SDX52170.1"/>
    <property type="molecule type" value="Genomic_DNA"/>
</dbReference>
<feature type="transmembrane region" description="Helical" evidence="7">
    <location>
        <begin position="23"/>
        <end position="42"/>
    </location>
</feature>
<sequence length="696" mass="73935">MSDTQDPAPLDIRPAKRPLRERFSLVWAVPVLALIVSLGVAFKAYTDRGQLIEIAFPDAAGIVAGQTPLRFREVAVGMVETVRFSDDLTEVIVGVRVDNDVAPLIGEEAQFWLVQPEVSARGISRLDTVLSGSFIEGLWDAEIGERQPLYRALDRAPVARFVGGGSVVQLRTADAGGVSEGAPVLFRGLEVGELFNLRLDPAGTGALIDAFIRAPYDARLTSGTRFWDISGFSVSVGGSGLSLDVRSIASLITGGVEFSDIISGGVPVEAGQQYRLFDDEAAARDAILLDDADNFVPVSLLVDGSVQGLEVGADVTYRGLRVGRVNDFAVVVQSGVRGSREVRLQLNMTLQPARLGLRADTSYAETLGFLQERVGLGMRGRIASTGLFGTTLEVQLIEFDDIEPGVIDFRHEPFPLLPAAPSEIIDAGATAEGLLTRVGNLPIEELMQSAIRLLNAGTDLVGRDSTQQVPERLVSVLDSVALLVASEDVQAIPADARAALREFASILEEFRDAGLPDQISILVDDTASAIRAVDLAAESVPPLLQELEELARGVRTLPLDALARRADELLLTLDGLFGSEETAALPGALTDTLVELRQSLTELRDGGAVESLNLALGSARDAADAVADSAAQLPALLQRLDTVVQSVDGAVATYGARSAFNEETVAALREIRRAAAAAGSLARTLERNPNSLILGR</sequence>
<dbReference type="Pfam" id="PF02470">
    <property type="entry name" value="MlaD"/>
    <property type="match status" value="3"/>
</dbReference>
<evidence type="ECO:0000256" key="3">
    <source>
        <dbReference type="ARBA" id="ARBA00022519"/>
    </source>
</evidence>
<keyword evidence="6 7" id="KW-0472">Membrane</keyword>
<comment type="subcellular location">
    <subcellularLocation>
        <location evidence="1">Cell inner membrane</location>
    </subcellularLocation>
</comment>
<gene>
    <name evidence="9" type="ORF">SAMN04488238_109124</name>
</gene>
<dbReference type="InterPro" id="IPR003399">
    <property type="entry name" value="Mce/MlaD"/>
</dbReference>
<protein>
    <submittedName>
        <fullName evidence="9">Paraquat-inducible protein B</fullName>
    </submittedName>
</protein>
<evidence type="ECO:0000256" key="6">
    <source>
        <dbReference type="ARBA" id="ARBA00023136"/>
    </source>
</evidence>
<keyword evidence="4 7" id="KW-0812">Transmembrane</keyword>
<keyword evidence="2" id="KW-1003">Cell membrane</keyword>
<dbReference type="OrthoDB" id="9806984at2"/>
<dbReference type="STRING" id="564137.SAMN04488238_109124"/>
<evidence type="ECO:0000256" key="2">
    <source>
        <dbReference type="ARBA" id="ARBA00022475"/>
    </source>
</evidence>
<evidence type="ECO:0000313" key="9">
    <source>
        <dbReference type="EMBL" id="SDX52170.1"/>
    </source>
</evidence>